<evidence type="ECO:0000256" key="9">
    <source>
        <dbReference type="ARBA" id="ARBA00038901"/>
    </source>
</evidence>
<comment type="catalytic activity">
    <reaction evidence="11">
        <text>XTP + H2O = XDP + phosphate + H(+)</text>
        <dbReference type="Rhea" id="RHEA:28406"/>
        <dbReference type="ChEBI" id="CHEBI:15377"/>
        <dbReference type="ChEBI" id="CHEBI:15378"/>
        <dbReference type="ChEBI" id="CHEBI:43474"/>
        <dbReference type="ChEBI" id="CHEBI:59884"/>
        <dbReference type="ChEBI" id="CHEBI:61314"/>
        <dbReference type="EC" id="3.6.1.73"/>
    </reaction>
</comment>
<evidence type="ECO:0000256" key="10">
    <source>
        <dbReference type="ARBA" id="ARBA00048174"/>
    </source>
</evidence>
<keyword evidence="3" id="KW-0479">Metal-binding</keyword>
<evidence type="ECO:0000313" key="14">
    <source>
        <dbReference type="Proteomes" id="UP001201549"/>
    </source>
</evidence>
<reference evidence="13 14" key="1">
    <citation type="submission" date="2022-02" db="EMBL/GenBank/DDBJ databases">
        <authorList>
            <person name="Zhuang L."/>
        </authorList>
    </citation>
    <scope>NUCLEOTIDE SEQUENCE [LARGE SCALE GENOMIC DNA]</scope>
    <source>
        <strain evidence="13 14">C32</strain>
    </source>
</reference>
<dbReference type="InterPro" id="IPR029001">
    <property type="entry name" value="ITPase-like_fam"/>
</dbReference>
<dbReference type="PANTHER" id="PTHR34699">
    <property type="match status" value="1"/>
</dbReference>
<sequence>MNDVITIVVGSTNPVKVNAAKAVIATLHPDRSIEVQAVKAPSGVADQPMTDSETKLGAINRVQWCREHYQADYYLSMEGGVDLFEQGPATFAYVTIATAEQLCVGRTAHLPLPQQVFDKLGEQELGDLMDALFNTVNVKQAGGAIGLLTEGHASRESIYTSALILASAPLRFSELY</sequence>
<keyword evidence="14" id="KW-1185">Reference proteome</keyword>
<evidence type="ECO:0000259" key="12">
    <source>
        <dbReference type="Pfam" id="PF01931"/>
    </source>
</evidence>
<evidence type="ECO:0000256" key="7">
    <source>
        <dbReference type="ARBA" id="ARBA00023080"/>
    </source>
</evidence>
<evidence type="ECO:0000256" key="1">
    <source>
        <dbReference type="ARBA" id="ARBA00001936"/>
    </source>
</evidence>
<keyword evidence="8" id="KW-0464">Manganese</keyword>
<keyword evidence="6" id="KW-0460">Magnesium</keyword>
<evidence type="ECO:0000313" key="13">
    <source>
        <dbReference type="EMBL" id="MCS4555783.1"/>
    </source>
</evidence>
<comment type="caution">
    <text evidence="13">The sequence shown here is derived from an EMBL/GenBank/DDBJ whole genome shotgun (WGS) entry which is preliminary data.</text>
</comment>
<dbReference type="EC" id="3.6.1.73" evidence="9"/>
<dbReference type="InterPro" id="IPR050299">
    <property type="entry name" value="YjjX_NTPase"/>
</dbReference>
<evidence type="ECO:0000256" key="2">
    <source>
        <dbReference type="ARBA" id="ARBA00001946"/>
    </source>
</evidence>
<evidence type="ECO:0000256" key="6">
    <source>
        <dbReference type="ARBA" id="ARBA00022842"/>
    </source>
</evidence>
<evidence type="ECO:0000256" key="11">
    <source>
        <dbReference type="ARBA" id="ARBA00048781"/>
    </source>
</evidence>
<comment type="cofactor">
    <cofactor evidence="1">
        <name>Mn(2+)</name>
        <dbReference type="ChEBI" id="CHEBI:29035"/>
    </cofactor>
</comment>
<evidence type="ECO:0000256" key="5">
    <source>
        <dbReference type="ARBA" id="ARBA00022801"/>
    </source>
</evidence>
<protein>
    <recommendedName>
        <fullName evidence="9">inosine/xanthosine triphosphatase</fullName>
        <ecNumber evidence="9">3.6.1.73</ecNumber>
    </recommendedName>
</protein>
<comment type="cofactor">
    <cofactor evidence="2">
        <name>Mg(2+)</name>
        <dbReference type="ChEBI" id="CHEBI:18420"/>
    </cofactor>
</comment>
<feature type="domain" description="Non-canonical purine NTP phosphatase/PRRC1" evidence="12">
    <location>
        <begin position="10"/>
        <end position="170"/>
    </location>
</feature>
<keyword evidence="7" id="KW-0546">Nucleotide metabolism</keyword>
<accession>A0ABT2FHH4</accession>
<evidence type="ECO:0000256" key="3">
    <source>
        <dbReference type="ARBA" id="ARBA00022723"/>
    </source>
</evidence>
<keyword evidence="5 13" id="KW-0378">Hydrolase</keyword>
<dbReference type="SUPFAM" id="SSF52972">
    <property type="entry name" value="ITPase-like"/>
    <property type="match status" value="1"/>
</dbReference>
<name>A0ABT2FHH4_9GAMM</name>
<dbReference type="Proteomes" id="UP001201549">
    <property type="component" value="Unassembled WGS sequence"/>
</dbReference>
<dbReference type="GO" id="GO:0016787">
    <property type="term" value="F:hydrolase activity"/>
    <property type="evidence" value="ECO:0007669"/>
    <property type="project" value="UniProtKB-KW"/>
</dbReference>
<dbReference type="InterPro" id="IPR026533">
    <property type="entry name" value="NTPase/PRRC1"/>
</dbReference>
<evidence type="ECO:0000256" key="8">
    <source>
        <dbReference type="ARBA" id="ARBA00023211"/>
    </source>
</evidence>
<evidence type="ECO:0000256" key="4">
    <source>
        <dbReference type="ARBA" id="ARBA00022741"/>
    </source>
</evidence>
<keyword evidence="4" id="KW-0547">Nucleotide-binding</keyword>
<comment type="catalytic activity">
    <reaction evidence="10">
        <text>ITP + H2O = IDP + phosphate + H(+)</text>
        <dbReference type="Rhea" id="RHEA:28330"/>
        <dbReference type="ChEBI" id="CHEBI:15377"/>
        <dbReference type="ChEBI" id="CHEBI:15378"/>
        <dbReference type="ChEBI" id="CHEBI:43474"/>
        <dbReference type="ChEBI" id="CHEBI:58280"/>
        <dbReference type="ChEBI" id="CHEBI:61402"/>
        <dbReference type="EC" id="3.6.1.73"/>
    </reaction>
</comment>
<dbReference type="EMBL" id="JAKOGG010000003">
    <property type="protein sequence ID" value="MCS4555783.1"/>
    <property type="molecule type" value="Genomic_DNA"/>
</dbReference>
<reference evidence="14" key="2">
    <citation type="submission" date="2023-07" db="EMBL/GenBank/DDBJ databases">
        <title>Shewanella mangrovi sp. nov., an acetaldehyde- degrading bacterium isolated from mangrove sediment.</title>
        <authorList>
            <person name="Liu Y."/>
        </authorList>
    </citation>
    <scope>NUCLEOTIDE SEQUENCE [LARGE SCALE GENOMIC DNA]</scope>
    <source>
        <strain evidence="14">C32</strain>
    </source>
</reference>
<organism evidence="13 14">
    <name type="scientific">Shewanella electrica</name>
    <dbReference type="NCBI Taxonomy" id="515560"/>
    <lineage>
        <taxon>Bacteria</taxon>
        <taxon>Pseudomonadati</taxon>
        <taxon>Pseudomonadota</taxon>
        <taxon>Gammaproteobacteria</taxon>
        <taxon>Alteromonadales</taxon>
        <taxon>Shewanellaceae</taxon>
        <taxon>Shewanella</taxon>
    </lineage>
</organism>
<gene>
    <name evidence="13" type="primary">yjjX</name>
    <name evidence="13" type="ORF">L9G74_04975</name>
</gene>
<dbReference type="Pfam" id="PF01931">
    <property type="entry name" value="NTPase_I-T"/>
    <property type="match status" value="1"/>
</dbReference>
<proteinExistence type="predicted"/>
<dbReference type="NCBIfam" id="NF003459">
    <property type="entry name" value="PRK05074.1"/>
    <property type="match status" value="1"/>
</dbReference>
<dbReference type="RefSeq" id="WP_238895195.1">
    <property type="nucleotide sequence ID" value="NZ_JAKOGG010000003.1"/>
</dbReference>
<dbReference type="Gene3D" id="3.90.950.10">
    <property type="match status" value="1"/>
</dbReference>
<dbReference type="PANTHER" id="PTHR34699:SF2">
    <property type="entry name" value="NON-CANONICAL PURINE NTP PHOSPHATASE_PRRC1 DOMAIN-CONTAINING PROTEIN"/>
    <property type="match status" value="1"/>
</dbReference>